<sequence length="299" mass="33794">MEGWRHAARRLLAQGVAPQEVSWYVKPAPGTVVQEDFFAGTGKTAYPAESPSAVRVQASGADNAPPVTSADSRPLMVPRAFAELVHPVIMHRAPERFALLYRVLWRLQQERGLMKLAGDADIAGLNAMAKAVRRDMHKMTAFVRFREAVVQGQLRYLAWFEPEHHIMAAIAPFFIGRFAAMDWTIMSPRLGMRWDGSRLHFLPGGKLEALPEEDAGEALWLSYYQHIFNPARLKLKAMQKEMPKKYWRNLPEAELITALVASAGMRTRAMLERVPEAPRRKIVGYRRKVPRPDADDGKT</sequence>
<evidence type="ECO:0000313" key="2">
    <source>
        <dbReference type="EMBL" id="ABE50026.1"/>
    </source>
</evidence>
<protein>
    <submittedName>
        <fullName evidence="2">Uracil-DNA glycosylase</fullName>
    </submittedName>
</protein>
<evidence type="ECO:0000259" key="1">
    <source>
        <dbReference type="Pfam" id="PF13566"/>
    </source>
</evidence>
<dbReference type="EMBL" id="CP000284">
    <property type="protein sequence ID" value="ABE50026.1"/>
    <property type="molecule type" value="Genomic_DNA"/>
</dbReference>
<gene>
    <name evidence="2" type="ordered locus">Mfla_1758</name>
</gene>
<dbReference type="STRING" id="265072.Mfla_1758"/>
<dbReference type="KEGG" id="mfa:Mfla_1758"/>
<proteinExistence type="predicted"/>
<dbReference type="AlphaFoldDB" id="Q1H0G1"/>
<dbReference type="Pfam" id="PF13566">
    <property type="entry name" value="DUF4130"/>
    <property type="match status" value="1"/>
</dbReference>
<accession>Q1H0G1</accession>
<keyword evidence="3" id="KW-1185">Reference proteome</keyword>
<dbReference type="InterPro" id="IPR023875">
    <property type="entry name" value="DNA_repair_put"/>
</dbReference>
<dbReference type="eggNOG" id="COG1573">
    <property type="taxonomic scope" value="Bacteria"/>
</dbReference>
<dbReference type="NCBIfam" id="TIGR03915">
    <property type="entry name" value="SAM_7_link_chp"/>
    <property type="match status" value="1"/>
</dbReference>
<evidence type="ECO:0000313" key="3">
    <source>
        <dbReference type="Proteomes" id="UP000002440"/>
    </source>
</evidence>
<name>Q1H0G1_METFK</name>
<dbReference type="HOGENOM" id="CLU_046101_0_0_4"/>
<feature type="domain" description="DUF4130" evidence="1">
    <location>
        <begin position="94"/>
        <end position="252"/>
    </location>
</feature>
<organism evidence="2 3">
    <name type="scientific">Methylobacillus flagellatus (strain ATCC 51484 / DSM 6875 / VKM B-1610 / KT)</name>
    <dbReference type="NCBI Taxonomy" id="265072"/>
    <lineage>
        <taxon>Bacteria</taxon>
        <taxon>Pseudomonadati</taxon>
        <taxon>Pseudomonadota</taxon>
        <taxon>Betaproteobacteria</taxon>
        <taxon>Nitrosomonadales</taxon>
        <taxon>Methylophilaceae</taxon>
        <taxon>Methylobacillus</taxon>
    </lineage>
</organism>
<dbReference type="Proteomes" id="UP000002440">
    <property type="component" value="Chromosome"/>
</dbReference>
<dbReference type="InterPro" id="IPR025404">
    <property type="entry name" value="DUF4130"/>
</dbReference>
<reference evidence="2 3" key="1">
    <citation type="submission" date="2006-03" db="EMBL/GenBank/DDBJ databases">
        <title>Complete sequence of Methylobacillus flagellatus KT.</title>
        <authorList>
            <consortium name="US DOE Joint Genome Institute"/>
            <person name="Copeland A."/>
            <person name="Lucas S."/>
            <person name="Lapidus A."/>
            <person name="Barry K."/>
            <person name="Detter J.C."/>
            <person name="Glavina del Rio T."/>
            <person name="Hammon N."/>
            <person name="Israni S."/>
            <person name="Dalin E."/>
            <person name="Tice H."/>
            <person name="Pitluck S."/>
            <person name="Brettin T."/>
            <person name="Bruce D."/>
            <person name="Han C."/>
            <person name="Tapia R."/>
            <person name="Saunders E."/>
            <person name="Gilna P."/>
            <person name="Schmutz J."/>
            <person name="Larimer F."/>
            <person name="Land M."/>
            <person name="Kyrpides N."/>
            <person name="Anderson I."/>
            <person name="Richardson P."/>
        </authorList>
    </citation>
    <scope>NUCLEOTIDE SEQUENCE [LARGE SCALE GENOMIC DNA]</scope>
    <source>
        <strain evidence="3">KT / ATCC 51484 / DSM 6875</strain>
    </source>
</reference>